<dbReference type="RefSeq" id="XP_006020169.2">
    <property type="nucleotide sequence ID" value="XM_006020107.2"/>
</dbReference>
<evidence type="ECO:0000256" key="1">
    <source>
        <dbReference type="ARBA" id="ARBA00022441"/>
    </source>
</evidence>
<dbReference type="SMART" id="SM00612">
    <property type="entry name" value="Kelch"/>
    <property type="match status" value="2"/>
</dbReference>
<dbReference type="InterPro" id="IPR015915">
    <property type="entry name" value="Kelch-typ_b-propeller"/>
</dbReference>
<evidence type="ECO:0000256" key="2">
    <source>
        <dbReference type="ARBA" id="ARBA00022737"/>
    </source>
</evidence>
<dbReference type="GO" id="GO:0014728">
    <property type="term" value="P:regulation of the force of skeletal muscle contraction"/>
    <property type="evidence" value="ECO:0007669"/>
    <property type="project" value="TreeGrafter"/>
</dbReference>
<dbReference type="STRING" id="38654.A0A1U7RLB8"/>
<feature type="domain" description="BTB" evidence="3">
    <location>
        <begin position="33"/>
        <end position="91"/>
    </location>
</feature>
<dbReference type="Pfam" id="PF00651">
    <property type="entry name" value="BTB"/>
    <property type="match status" value="1"/>
</dbReference>
<evidence type="ECO:0000313" key="5">
    <source>
        <dbReference type="RefSeq" id="XP_006020169.2"/>
    </source>
</evidence>
<dbReference type="AlphaFoldDB" id="A0A1U7RLB8"/>
<organism evidence="4 5">
    <name type="scientific">Alligator sinensis</name>
    <name type="common">Chinese alligator</name>
    <dbReference type="NCBI Taxonomy" id="38654"/>
    <lineage>
        <taxon>Eukaryota</taxon>
        <taxon>Metazoa</taxon>
        <taxon>Chordata</taxon>
        <taxon>Craniata</taxon>
        <taxon>Vertebrata</taxon>
        <taxon>Euteleostomi</taxon>
        <taxon>Archelosauria</taxon>
        <taxon>Archosauria</taxon>
        <taxon>Crocodylia</taxon>
        <taxon>Alligatoridae</taxon>
        <taxon>Alligatorinae</taxon>
        <taxon>Alligator</taxon>
    </lineage>
</organism>
<accession>A0A1U7RLB8</accession>
<reference evidence="5" key="1">
    <citation type="submission" date="2025-08" db="UniProtKB">
        <authorList>
            <consortium name="RefSeq"/>
        </authorList>
    </citation>
    <scope>IDENTIFICATION</scope>
</reference>
<dbReference type="InterPro" id="IPR006652">
    <property type="entry name" value="Kelch_1"/>
</dbReference>
<dbReference type="SUPFAM" id="SSF117281">
    <property type="entry name" value="Kelch motif"/>
    <property type="match status" value="1"/>
</dbReference>
<dbReference type="Proteomes" id="UP000189705">
    <property type="component" value="Unplaced"/>
</dbReference>
<protein>
    <submittedName>
        <fullName evidence="5">Kelch repeat and BTB domain-containing protein 13</fullName>
    </submittedName>
</protein>
<dbReference type="SUPFAM" id="SSF54695">
    <property type="entry name" value="POZ domain"/>
    <property type="match status" value="1"/>
</dbReference>
<dbReference type="Gene3D" id="3.30.710.10">
    <property type="entry name" value="Potassium Channel Kv1.1, Chain A"/>
    <property type="match status" value="1"/>
</dbReference>
<dbReference type="eggNOG" id="KOG1072">
    <property type="taxonomic scope" value="Eukaryota"/>
</dbReference>
<keyword evidence="2" id="KW-0677">Repeat</keyword>
<dbReference type="InterPro" id="IPR000210">
    <property type="entry name" value="BTB/POZ_dom"/>
</dbReference>
<dbReference type="KEGG" id="asn:102377477"/>
<proteinExistence type="predicted"/>
<dbReference type="Gene3D" id="2.120.10.80">
    <property type="entry name" value="Kelch-type beta propeller"/>
    <property type="match status" value="2"/>
</dbReference>
<name>A0A1U7RLB8_ALLSI</name>
<dbReference type="GeneID" id="102377477"/>
<dbReference type="InterPro" id="IPR011333">
    <property type="entry name" value="SKP1/BTB/POZ_sf"/>
</dbReference>
<dbReference type="SMART" id="SM00225">
    <property type="entry name" value="BTB"/>
    <property type="match status" value="1"/>
</dbReference>
<dbReference type="PANTHER" id="PTHR46375">
    <property type="entry name" value="KELCH REPEAT AND BTB DOMAIN-CONTAINING PROTEIN 13-RELATED"/>
    <property type="match status" value="1"/>
</dbReference>
<keyword evidence="4" id="KW-1185">Reference proteome</keyword>
<keyword evidence="1" id="KW-0880">Kelch repeat</keyword>
<dbReference type="PROSITE" id="PS50097">
    <property type="entry name" value="BTB"/>
    <property type="match status" value="1"/>
</dbReference>
<evidence type="ECO:0000313" key="4">
    <source>
        <dbReference type="Proteomes" id="UP000189705"/>
    </source>
</evidence>
<dbReference type="GO" id="GO:0090076">
    <property type="term" value="P:relaxation of skeletal muscle"/>
    <property type="evidence" value="ECO:0007669"/>
    <property type="project" value="TreeGrafter"/>
</dbReference>
<dbReference type="InterPro" id="IPR052392">
    <property type="entry name" value="Kelch-BTB_domain-containing"/>
</dbReference>
<dbReference type="CTD" id="390594"/>
<dbReference type="CDD" id="cd18486">
    <property type="entry name" value="BACK_KBTBD13"/>
    <property type="match status" value="1"/>
</dbReference>
<dbReference type="InParanoid" id="A0A1U7RLB8"/>
<dbReference type="PANTHER" id="PTHR46375:SF3">
    <property type="entry name" value="KELCH REPEAT AND BTB DOMAIN-CONTAINING PROTEIN 13"/>
    <property type="match status" value="1"/>
</dbReference>
<sequence>MHYEAPPSACLLSHLSGSRSMTQHQSGPTSATERVRINVEEAFFAVDKALLVEHSDYFCALFRSGMRESTQDEIQLQDLSAKGFFIMLQVLAGERPMLSCEENFKAVECAAFLHVKPLAKYLINSINSDNCIILYQAAAIFGLLDLFHSAALYIRDSYSELEQYLDCLSPDLLDYIDSLVPSTFVAVGAHTPTFEFLEDLSRTICYLDEENNTWKTLSCLPLAASTFLAGMATLENKIYIVGGVYGASKQVVDSSFCYDADTNSWSKFPSPKQPRYDATLTGHEGCLYAIGGEYEKVSLKSVEKYDVSSNTWTLLSDLPQPTAGAPCAQAMGRIFVCLWKPLDTTIIYEYETQKDEWLPIADLKRPQSYGHCMVAHRDNLYIMRNGPSDDFLRCVIDCFNLTTRQWVALPGQFVNSKGALFTAVIRGDTVYTVNRMLTLLYSIEEGSWRFKKEKAGFPRTGSLQTFLLRLPRRDHSVAT</sequence>
<evidence type="ECO:0000259" key="3">
    <source>
        <dbReference type="PROSITE" id="PS50097"/>
    </source>
</evidence>
<dbReference type="Pfam" id="PF24681">
    <property type="entry name" value="Kelch_KLHDC2_KLHL20_DRC7"/>
    <property type="match status" value="1"/>
</dbReference>
<gene>
    <name evidence="5" type="primary">KBTBD13</name>
</gene>